<keyword evidence="6" id="KW-0378">Hydrolase</keyword>
<evidence type="ECO:0000256" key="6">
    <source>
        <dbReference type="ARBA" id="ARBA00022801"/>
    </source>
</evidence>
<dbReference type="FunFam" id="3.40.50.10140:FF:000002">
    <property type="entry name" value="Interleukin 1 receptor accessory protein"/>
    <property type="match status" value="1"/>
</dbReference>
<keyword evidence="5" id="KW-0677">Repeat</keyword>
<dbReference type="InterPro" id="IPR004074">
    <property type="entry name" value="IL-1_rcpt_I/II-typ"/>
</dbReference>
<evidence type="ECO:0000256" key="13">
    <source>
        <dbReference type="ARBA" id="ARBA00023319"/>
    </source>
</evidence>
<dbReference type="GO" id="GO:0016787">
    <property type="term" value="F:hydrolase activity"/>
    <property type="evidence" value="ECO:0007669"/>
    <property type="project" value="UniProtKB-KW"/>
</dbReference>
<dbReference type="PANTHER" id="PTHR11890">
    <property type="entry name" value="INTERLEUKIN-1 RECEPTOR FAMILY MEMBER"/>
    <property type="match status" value="1"/>
</dbReference>
<evidence type="ECO:0000256" key="10">
    <source>
        <dbReference type="ARBA" id="ARBA00023157"/>
    </source>
</evidence>
<dbReference type="InterPro" id="IPR015621">
    <property type="entry name" value="IL-1_rcpt_fam"/>
</dbReference>
<evidence type="ECO:0000313" key="17">
    <source>
        <dbReference type="EMBL" id="KAH0503985.1"/>
    </source>
</evidence>
<dbReference type="PRINTS" id="PR01536">
    <property type="entry name" value="INTRLKN1R12F"/>
</dbReference>
<dbReference type="Pfam" id="PF01582">
    <property type="entry name" value="TIR"/>
    <property type="match status" value="1"/>
</dbReference>
<dbReference type="PROSITE" id="PS50835">
    <property type="entry name" value="IG_LIKE"/>
    <property type="match status" value="1"/>
</dbReference>
<feature type="transmembrane region" description="Helical" evidence="14">
    <location>
        <begin position="154"/>
        <end position="178"/>
    </location>
</feature>
<evidence type="ECO:0000256" key="7">
    <source>
        <dbReference type="ARBA" id="ARBA00022989"/>
    </source>
</evidence>
<keyword evidence="7 14" id="KW-1133">Transmembrane helix</keyword>
<dbReference type="FunFam" id="2.60.40.10:FF:000188">
    <property type="entry name" value="Interleukin-1 receptor accessory protein-like 1"/>
    <property type="match status" value="1"/>
</dbReference>
<keyword evidence="12" id="KW-0325">Glycoprotein</keyword>
<evidence type="ECO:0000256" key="1">
    <source>
        <dbReference type="ARBA" id="ARBA00004479"/>
    </source>
</evidence>
<keyword evidence="4" id="KW-0732">Signal</keyword>
<dbReference type="InterPro" id="IPR007110">
    <property type="entry name" value="Ig-like_dom"/>
</dbReference>
<reference evidence="17" key="1">
    <citation type="submission" date="2020-03" db="EMBL/GenBank/DDBJ databases">
        <title>Studies in the Genomics of Life Span.</title>
        <authorList>
            <person name="Glass D."/>
        </authorList>
    </citation>
    <scope>NUCLEOTIDE SEQUENCE</scope>
    <source>
        <strain evidence="17">LTLLF</strain>
        <tissue evidence="17">Muscle</tissue>
    </source>
</reference>
<evidence type="ECO:0000256" key="8">
    <source>
        <dbReference type="ARBA" id="ARBA00023027"/>
    </source>
</evidence>
<dbReference type="InterPro" id="IPR000157">
    <property type="entry name" value="TIR_dom"/>
</dbReference>
<accession>A0A8J6G384</accession>
<keyword evidence="8" id="KW-0520">NAD</keyword>
<dbReference type="InterPro" id="IPR013783">
    <property type="entry name" value="Ig-like_fold"/>
</dbReference>
<dbReference type="GO" id="GO:0016020">
    <property type="term" value="C:membrane"/>
    <property type="evidence" value="ECO:0007669"/>
    <property type="project" value="UniProtKB-SubCell"/>
</dbReference>
<evidence type="ECO:0000313" key="18">
    <source>
        <dbReference type="Proteomes" id="UP000710432"/>
    </source>
</evidence>
<evidence type="ECO:0000256" key="11">
    <source>
        <dbReference type="ARBA" id="ARBA00023170"/>
    </source>
</evidence>
<sequence>MSTQKSKGIVVSRDRLKFLPARMAHSGMYACVVTSPDLNMTEFMNVTIHRKTTGCNVPDHLMYKTVNGSAKNPKITCPTIFYYNWSAPVQWFKNCKALQGPKYRAHRAYLFIKNVGRDDEGDYTCKFTHTENGTSYIVTATRSFIVEADHQSTYYIVAGCSLLLMFISVLVIALKVFWIEVALFWRDIVTPYKIQNDGKLYDAYIIYPRVFEGSSAGTTSVEYFVHHTLPDVLEKKCGYKLCIYGRDLLPGQDAATVVESSIQNSRRHMFVLAPHMMHSKEFAYEQEVALHSALIQNNSKVILIEMEPLGEASRLQVGDLQDSLQHLVKMQGTIKWREDHVANKQSLSSKFWKHVRYQMPVPNKLPKMASGVVPLSETQGMFTQNTFELWS</sequence>
<feature type="domain" description="TIR" evidence="15">
    <location>
        <begin position="199"/>
        <end position="359"/>
    </location>
</feature>
<dbReference type="Gene3D" id="3.40.50.10140">
    <property type="entry name" value="Toll/interleukin-1 receptor homology (TIR) domain"/>
    <property type="match status" value="1"/>
</dbReference>
<evidence type="ECO:0000256" key="5">
    <source>
        <dbReference type="ARBA" id="ARBA00022737"/>
    </source>
</evidence>
<keyword evidence="3 14" id="KW-0812">Transmembrane</keyword>
<dbReference type="Gene3D" id="2.60.40.10">
    <property type="entry name" value="Immunoglobulins"/>
    <property type="match status" value="2"/>
</dbReference>
<name>A0A8J6G384_MICOH</name>
<evidence type="ECO:0000256" key="9">
    <source>
        <dbReference type="ARBA" id="ARBA00023136"/>
    </source>
</evidence>
<dbReference type="GO" id="GO:0004908">
    <property type="term" value="F:interleukin-1 receptor activity"/>
    <property type="evidence" value="ECO:0007669"/>
    <property type="project" value="InterPro"/>
</dbReference>
<dbReference type="InterPro" id="IPR035897">
    <property type="entry name" value="Toll_tir_struct_dom_sf"/>
</dbReference>
<organism evidence="17 18">
    <name type="scientific">Microtus ochrogaster</name>
    <name type="common">Prairie vole</name>
    <dbReference type="NCBI Taxonomy" id="79684"/>
    <lineage>
        <taxon>Eukaryota</taxon>
        <taxon>Metazoa</taxon>
        <taxon>Chordata</taxon>
        <taxon>Craniata</taxon>
        <taxon>Vertebrata</taxon>
        <taxon>Euteleostomi</taxon>
        <taxon>Mammalia</taxon>
        <taxon>Eutheria</taxon>
        <taxon>Euarchontoglires</taxon>
        <taxon>Glires</taxon>
        <taxon>Rodentia</taxon>
        <taxon>Myomorpha</taxon>
        <taxon>Muroidea</taxon>
        <taxon>Cricetidae</taxon>
        <taxon>Arvicolinae</taxon>
        <taxon>Microtus</taxon>
    </lineage>
</organism>
<dbReference type="SMART" id="SM00255">
    <property type="entry name" value="TIR"/>
    <property type="match status" value="1"/>
</dbReference>
<evidence type="ECO:0000256" key="4">
    <source>
        <dbReference type="ARBA" id="ARBA00022729"/>
    </source>
</evidence>
<comment type="subcellular location">
    <subcellularLocation>
        <location evidence="1">Membrane</location>
        <topology evidence="1">Single-pass type I membrane protein</topology>
    </subcellularLocation>
</comment>
<evidence type="ECO:0000259" key="16">
    <source>
        <dbReference type="PROSITE" id="PS50835"/>
    </source>
</evidence>
<dbReference type="InterPro" id="IPR036179">
    <property type="entry name" value="Ig-like_dom_sf"/>
</dbReference>
<dbReference type="PRINTS" id="PR01537">
    <property type="entry name" value="INTRLKN1R1F"/>
</dbReference>
<evidence type="ECO:0000256" key="3">
    <source>
        <dbReference type="ARBA" id="ARBA00022692"/>
    </source>
</evidence>
<evidence type="ECO:0000259" key="15">
    <source>
        <dbReference type="PROSITE" id="PS50104"/>
    </source>
</evidence>
<evidence type="ECO:0000256" key="2">
    <source>
        <dbReference type="ARBA" id="ARBA00009752"/>
    </source>
</evidence>
<dbReference type="Proteomes" id="UP000710432">
    <property type="component" value="Unassembled WGS sequence"/>
</dbReference>
<comment type="caution">
    <text evidence="17">The sequence shown here is derived from an EMBL/GenBank/DDBJ whole genome shotgun (WGS) entry which is preliminary data.</text>
</comment>
<dbReference type="EMBL" id="JAATJU010025300">
    <property type="protein sequence ID" value="KAH0503985.1"/>
    <property type="molecule type" value="Genomic_DNA"/>
</dbReference>
<keyword evidence="11 17" id="KW-0675">Receptor</keyword>
<keyword evidence="10" id="KW-1015">Disulfide bond</keyword>
<evidence type="ECO:0000256" key="14">
    <source>
        <dbReference type="SAM" id="Phobius"/>
    </source>
</evidence>
<dbReference type="CDD" id="cd05757">
    <property type="entry name" value="Ig2_IL1R-like"/>
    <property type="match status" value="1"/>
</dbReference>
<dbReference type="SUPFAM" id="SSF52200">
    <property type="entry name" value="Toll/Interleukin receptor TIR domain"/>
    <property type="match status" value="1"/>
</dbReference>
<evidence type="ECO:0000256" key="12">
    <source>
        <dbReference type="ARBA" id="ARBA00023180"/>
    </source>
</evidence>
<keyword evidence="13" id="KW-0393">Immunoglobulin domain</keyword>
<keyword evidence="9 14" id="KW-0472">Membrane</keyword>
<proteinExistence type="inferred from homology"/>
<comment type="similarity">
    <text evidence="2">Belongs to the interleukin-1 receptor family.</text>
</comment>
<feature type="domain" description="Ig-like" evidence="16">
    <location>
        <begin position="58"/>
        <end position="141"/>
    </location>
</feature>
<dbReference type="PROSITE" id="PS50104">
    <property type="entry name" value="TIR"/>
    <property type="match status" value="1"/>
</dbReference>
<dbReference type="AlphaFoldDB" id="A0A8J6G384"/>
<dbReference type="GO" id="GO:0002113">
    <property type="term" value="F:interleukin-33 binding"/>
    <property type="evidence" value="ECO:0007669"/>
    <property type="project" value="TreeGrafter"/>
</dbReference>
<gene>
    <name evidence="17" type="ORF">LTLLF_184155</name>
</gene>
<protein>
    <submittedName>
        <fullName evidence="17">Interleukin-1 receptor-like 1</fullName>
    </submittedName>
</protein>
<dbReference type="SUPFAM" id="SSF48726">
    <property type="entry name" value="Immunoglobulin"/>
    <property type="match status" value="1"/>
</dbReference>
<dbReference type="PANTHER" id="PTHR11890:SF7">
    <property type="entry name" value="INTERLEUKIN-1 RECEPTOR-LIKE 1"/>
    <property type="match status" value="1"/>
</dbReference>